<dbReference type="CDD" id="cd22162">
    <property type="entry name" value="F-box_AtSKIP3-like"/>
    <property type="match status" value="1"/>
</dbReference>
<dbReference type="SUPFAM" id="SSF81383">
    <property type="entry name" value="F-box domain"/>
    <property type="match status" value="1"/>
</dbReference>
<proteinExistence type="predicted"/>
<dbReference type="InterPro" id="IPR025886">
    <property type="entry name" value="PP2-like"/>
</dbReference>
<sequence length="281" mass="31618">MKDFFGSLPEGFVAEALAQTTPRDVSRLSSVNSFFRSAAEWDIVWESFVPPECLAEVVDGGRDSMKEVYLSLCDHPIIIEDGNKSLWLDKWTGKKCYMLAAKHLSIALMDTPNCWRWVSVAKSRFRVAAELISVRPLEVIGNVNTSILSPNTTYVAQLVFMTTPEAYGFEYQPVEVCIGPIGDNSQTRMVYLDPQAQTRRRLQRPRGVGSSGRRVFVVPFPCEDNCPKHRKDGWFEVEIGEYFNKGREDTEVEISVVEVKGGNSKSGLIIQGIEIRPKKCV</sequence>
<evidence type="ECO:0000313" key="2">
    <source>
        <dbReference type="Proteomes" id="UP001206925"/>
    </source>
</evidence>
<evidence type="ECO:0000313" key="1">
    <source>
        <dbReference type="EMBL" id="KAI7755577.1"/>
    </source>
</evidence>
<gene>
    <name evidence="1" type="ORF">M8C21_009251</name>
</gene>
<dbReference type="PANTHER" id="PTHR32278">
    <property type="entry name" value="F-BOX DOMAIN-CONTAINING PROTEIN"/>
    <property type="match status" value="1"/>
</dbReference>
<reference evidence="1" key="1">
    <citation type="submission" date="2022-06" db="EMBL/GenBank/DDBJ databases">
        <title>Uncovering the hologenomic basis of an extraordinary plant invasion.</title>
        <authorList>
            <person name="Bieker V.C."/>
            <person name="Martin M.D."/>
            <person name="Gilbert T."/>
            <person name="Hodgins K."/>
            <person name="Battlay P."/>
            <person name="Petersen B."/>
            <person name="Wilson J."/>
        </authorList>
    </citation>
    <scope>NUCLEOTIDE SEQUENCE</scope>
    <source>
        <strain evidence="1">AA19_3_7</strain>
        <tissue evidence="1">Leaf</tissue>
    </source>
</reference>
<accession>A0AAD5GU16</accession>
<dbReference type="Proteomes" id="UP001206925">
    <property type="component" value="Unassembled WGS sequence"/>
</dbReference>
<dbReference type="AlphaFoldDB" id="A0AAD5GU16"/>
<comment type="caution">
    <text evidence="1">The sequence shown here is derived from an EMBL/GenBank/DDBJ whole genome shotgun (WGS) entry which is preliminary data.</text>
</comment>
<dbReference type="Pfam" id="PF14299">
    <property type="entry name" value="PP2"/>
    <property type="match status" value="1"/>
</dbReference>
<protein>
    <submittedName>
        <fullName evidence="1">Uncharacterized protein</fullName>
    </submittedName>
</protein>
<dbReference type="PANTHER" id="PTHR32278:SF73">
    <property type="entry name" value="PHLOEM PROTEIN"/>
    <property type="match status" value="1"/>
</dbReference>
<dbReference type="InterPro" id="IPR036047">
    <property type="entry name" value="F-box-like_dom_sf"/>
</dbReference>
<organism evidence="1 2">
    <name type="scientific">Ambrosia artemisiifolia</name>
    <name type="common">Common ragweed</name>
    <dbReference type="NCBI Taxonomy" id="4212"/>
    <lineage>
        <taxon>Eukaryota</taxon>
        <taxon>Viridiplantae</taxon>
        <taxon>Streptophyta</taxon>
        <taxon>Embryophyta</taxon>
        <taxon>Tracheophyta</taxon>
        <taxon>Spermatophyta</taxon>
        <taxon>Magnoliopsida</taxon>
        <taxon>eudicotyledons</taxon>
        <taxon>Gunneridae</taxon>
        <taxon>Pentapetalae</taxon>
        <taxon>asterids</taxon>
        <taxon>campanulids</taxon>
        <taxon>Asterales</taxon>
        <taxon>Asteraceae</taxon>
        <taxon>Asteroideae</taxon>
        <taxon>Heliantheae alliance</taxon>
        <taxon>Heliantheae</taxon>
        <taxon>Ambrosia</taxon>
    </lineage>
</organism>
<dbReference type="EMBL" id="JAMZMK010001009">
    <property type="protein sequence ID" value="KAI7755577.1"/>
    <property type="molecule type" value="Genomic_DNA"/>
</dbReference>
<name>A0AAD5GU16_AMBAR</name>
<keyword evidence="2" id="KW-1185">Reference proteome</keyword>